<dbReference type="EMBL" id="JABSTR010000001">
    <property type="protein sequence ID" value="KAH9362550.1"/>
    <property type="molecule type" value="Genomic_DNA"/>
</dbReference>
<dbReference type="AlphaFoldDB" id="A0A9J6F8N1"/>
<comment type="caution">
    <text evidence="2">The sequence shown here is derived from an EMBL/GenBank/DDBJ whole genome shotgun (WGS) entry which is preliminary data.</text>
</comment>
<feature type="region of interest" description="Disordered" evidence="1">
    <location>
        <begin position="82"/>
        <end position="102"/>
    </location>
</feature>
<keyword evidence="3" id="KW-1185">Reference proteome</keyword>
<sequence length="213" mass="22998">MLLFFTCTVNPAWNYQKHGMIGKHGAQARQYTEVALMHMARGWQSAQNVRASLAARSAAGAVVRQGESFHFAPVLHCRAGEASDGEEGRLGEGRSTCEPRGRRRRQGGLALLVQDLRSHFWGGEGASFGKQDAQVISVSGATATPGGFCISPAGSSRAAVVAEARRSGASSALRSPLRLNAAASRMFRCRRYPVSALVDWVEWRRKEARDAGI</sequence>
<gene>
    <name evidence="2" type="ORF">HPB48_015536</name>
</gene>
<accession>A0A9J6F8N1</accession>
<dbReference type="Proteomes" id="UP000821853">
    <property type="component" value="Chromosome 1"/>
</dbReference>
<organism evidence="2 3">
    <name type="scientific">Haemaphysalis longicornis</name>
    <name type="common">Bush tick</name>
    <dbReference type="NCBI Taxonomy" id="44386"/>
    <lineage>
        <taxon>Eukaryota</taxon>
        <taxon>Metazoa</taxon>
        <taxon>Ecdysozoa</taxon>
        <taxon>Arthropoda</taxon>
        <taxon>Chelicerata</taxon>
        <taxon>Arachnida</taxon>
        <taxon>Acari</taxon>
        <taxon>Parasitiformes</taxon>
        <taxon>Ixodida</taxon>
        <taxon>Ixodoidea</taxon>
        <taxon>Ixodidae</taxon>
        <taxon>Haemaphysalinae</taxon>
        <taxon>Haemaphysalis</taxon>
    </lineage>
</organism>
<evidence type="ECO:0000313" key="3">
    <source>
        <dbReference type="Proteomes" id="UP000821853"/>
    </source>
</evidence>
<evidence type="ECO:0000256" key="1">
    <source>
        <dbReference type="SAM" id="MobiDB-lite"/>
    </source>
</evidence>
<protein>
    <submittedName>
        <fullName evidence="2">Uncharacterized protein</fullName>
    </submittedName>
</protein>
<reference evidence="2 3" key="1">
    <citation type="journal article" date="2020" name="Cell">
        <title>Large-Scale Comparative Analyses of Tick Genomes Elucidate Their Genetic Diversity and Vector Capacities.</title>
        <authorList>
            <consortium name="Tick Genome and Microbiome Consortium (TIGMIC)"/>
            <person name="Jia N."/>
            <person name="Wang J."/>
            <person name="Shi W."/>
            <person name="Du L."/>
            <person name="Sun Y."/>
            <person name="Zhan W."/>
            <person name="Jiang J.F."/>
            <person name="Wang Q."/>
            <person name="Zhang B."/>
            <person name="Ji P."/>
            <person name="Bell-Sakyi L."/>
            <person name="Cui X.M."/>
            <person name="Yuan T.T."/>
            <person name="Jiang B.G."/>
            <person name="Yang W.F."/>
            <person name="Lam T.T."/>
            <person name="Chang Q.C."/>
            <person name="Ding S.J."/>
            <person name="Wang X.J."/>
            <person name="Zhu J.G."/>
            <person name="Ruan X.D."/>
            <person name="Zhao L."/>
            <person name="Wei J.T."/>
            <person name="Ye R.Z."/>
            <person name="Que T.C."/>
            <person name="Du C.H."/>
            <person name="Zhou Y.H."/>
            <person name="Cheng J.X."/>
            <person name="Dai P.F."/>
            <person name="Guo W.B."/>
            <person name="Han X.H."/>
            <person name="Huang E.J."/>
            <person name="Li L.F."/>
            <person name="Wei W."/>
            <person name="Gao Y.C."/>
            <person name="Liu J.Z."/>
            <person name="Shao H.Z."/>
            <person name="Wang X."/>
            <person name="Wang C.C."/>
            <person name="Yang T.C."/>
            <person name="Huo Q.B."/>
            <person name="Li W."/>
            <person name="Chen H.Y."/>
            <person name="Chen S.E."/>
            <person name="Zhou L.G."/>
            <person name="Ni X.B."/>
            <person name="Tian J.H."/>
            <person name="Sheng Y."/>
            <person name="Liu T."/>
            <person name="Pan Y.S."/>
            <person name="Xia L.Y."/>
            <person name="Li J."/>
            <person name="Zhao F."/>
            <person name="Cao W.C."/>
        </authorList>
    </citation>
    <scope>NUCLEOTIDE SEQUENCE [LARGE SCALE GENOMIC DNA]</scope>
    <source>
        <strain evidence="2">HaeL-2018</strain>
    </source>
</reference>
<feature type="compositionally biased region" description="Basic and acidic residues" evidence="1">
    <location>
        <begin position="82"/>
        <end position="100"/>
    </location>
</feature>
<dbReference type="VEuPathDB" id="VectorBase:HLOH_056474"/>
<name>A0A9J6F8N1_HAELO</name>
<proteinExistence type="predicted"/>
<evidence type="ECO:0000313" key="2">
    <source>
        <dbReference type="EMBL" id="KAH9362550.1"/>
    </source>
</evidence>